<sequence>MYNNNLYILYVNFKVITPYLLIGLDVMIIRFINRNSINPNLKINMMIFDVIIKIIFDTILNTYKIGARKFSNIEYTTTRYMAPLNSSGNYNYYINNVKYFNISFNYRASLLSLKNTKI</sequence>
<feature type="transmembrane region" description="Helical" evidence="1">
    <location>
        <begin position="6"/>
        <end position="32"/>
    </location>
</feature>
<name>A0A1Y2A1P8_9FUNG</name>
<dbReference type="EMBL" id="MCOG01000333">
    <property type="protein sequence ID" value="ORY16330.1"/>
    <property type="molecule type" value="Genomic_DNA"/>
</dbReference>
<dbReference type="Proteomes" id="UP000193920">
    <property type="component" value="Unassembled WGS sequence"/>
</dbReference>
<protein>
    <submittedName>
        <fullName evidence="2">Uncharacterized protein</fullName>
    </submittedName>
</protein>
<reference evidence="2 3" key="1">
    <citation type="submission" date="2016-08" db="EMBL/GenBank/DDBJ databases">
        <title>A Parts List for Fungal Cellulosomes Revealed by Comparative Genomics.</title>
        <authorList>
            <consortium name="DOE Joint Genome Institute"/>
            <person name="Haitjema C.H."/>
            <person name="Gilmore S.P."/>
            <person name="Henske J.K."/>
            <person name="Solomon K.V."/>
            <person name="De Groot R."/>
            <person name="Kuo A."/>
            <person name="Mondo S.J."/>
            <person name="Salamov A.A."/>
            <person name="Labutti K."/>
            <person name="Zhao Z."/>
            <person name="Chiniquy J."/>
            <person name="Barry K."/>
            <person name="Brewer H.M."/>
            <person name="Purvine S.O."/>
            <person name="Wright A.T."/>
            <person name="Boxma B."/>
            <person name="Van Alen T."/>
            <person name="Hackstein J.H."/>
            <person name="Baker S.E."/>
            <person name="Grigoriev I.V."/>
            <person name="O'Malley M.A."/>
        </authorList>
    </citation>
    <scope>NUCLEOTIDE SEQUENCE [LARGE SCALE GENOMIC DNA]</scope>
    <source>
        <strain evidence="2 3">G1</strain>
    </source>
</reference>
<organism evidence="2 3">
    <name type="scientific">Neocallimastix californiae</name>
    <dbReference type="NCBI Taxonomy" id="1754190"/>
    <lineage>
        <taxon>Eukaryota</taxon>
        <taxon>Fungi</taxon>
        <taxon>Fungi incertae sedis</taxon>
        <taxon>Chytridiomycota</taxon>
        <taxon>Chytridiomycota incertae sedis</taxon>
        <taxon>Neocallimastigomycetes</taxon>
        <taxon>Neocallimastigales</taxon>
        <taxon>Neocallimastigaceae</taxon>
        <taxon>Neocallimastix</taxon>
    </lineage>
</organism>
<keyword evidence="1" id="KW-1133">Transmembrane helix</keyword>
<dbReference type="AlphaFoldDB" id="A0A1Y2A1P8"/>
<evidence type="ECO:0000256" key="1">
    <source>
        <dbReference type="SAM" id="Phobius"/>
    </source>
</evidence>
<proteinExistence type="predicted"/>
<comment type="caution">
    <text evidence="2">The sequence shown here is derived from an EMBL/GenBank/DDBJ whole genome shotgun (WGS) entry which is preliminary data.</text>
</comment>
<accession>A0A1Y2A1P8</accession>
<keyword evidence="3" id="KW-1185">Reference proteome</keyword>
<gene>
    <name evidence="2" type="ORF">LY90DRAFT_517764</name>
</gene>
<evidence type="ECO:0000313" key="2">
    <source>
        <dbReference type="EMBL" id="ORY16330.1"/>
    </source>
</evidence>
<evidence type="ECO:0000313" key="3">
    <source>
        <dbReference type="Proteomes" id="UP000193920"/>
    </source>
</evidence>
<keyword evidence="1" id="KW-0812">Transmembrane</keyword>
<keyword evidence="1" id="KW-0472">Membrane</keyword>